<keyword evidence="3" id="KW-1185">Reference proteome</keyword>
<reference evidence="2 3" key="1">
    <citation type="submission" date="2016-10" db="EMBL/GenBank/DDBJ databases">
        <authorList>
            <person name="de Groot N.N."/>
        </authorList>
    </citation>
    <scope>NUCLEOTIDE SEQUENCE [LARGE SCALE GENOMIC DNA]</scope>
    <source>
        <strain evidence="2 3">DSM 28129</strain>
    </source>
</reference>
<name>A0A1G7TKU7_9BACL</name>
<sequence length="157" mass="17931">MQHHGVKTRLLDWTESFATALFFASSSWDDNNGITIWMLNPLKLNKKTIGGSHFYTTHKERYREKIAKNTETPFPTNSIALHPIRNNPRIVAQQGVFTVQGNTLEPLDKEFDGNLIKEGILEKIDIDAKYKKDVSIFLELSLLLRSPNPGDFCFVPQ</sequence>
<dbReference type="AlphaFoldDB" id="A0A1G7TKU7"/>
<protein>
    <submittedName>
        <fullName evidence="2">FRG domain-containing protein</fullName>
    </submittedName>
</protein>
<dbReference type="Pfam" id="PF08867">
    <property type="entry name" value="FRG"/>
    <property type="match status" value="1"/>
</dbReference>
<evidence type="ECO:0000259" key="1">
    <source>
        <dbReference type="Pfam" id="PF08867"/>
    </source>
</evidence>
<dbReference type="Proteomes" id="UP000198972">
    <property type="component" value="Unassembled WGS sequence"/>
</dbReference>
<accession>A0A1G7TKU7</accession>
<evidence type="ECO:0000313" key="2">
    <source>
        <dbReference type="EMBL" id="SDG35956.1"/>
    </source>
</evidence>
<dbReference type="STRING" id="670482.SAMN04488542_1381"/>
<dbReference type="InterPro" id="IPR014966">
    <property type="entry name" value="FRG-dom"/>
</dbReference>
<organism evidence="2 3">
    <name type="scientific">Fontibacillus panacisegetis</name>
    <dbReference type="NCBI Taxonomy" id="670482"/>
    <lineage>
        <taxon>Bacteria</taxon>
        <taxon>Bacillati</taxon>
        <taxon>Bacillota</taxon>
        <taxon>Bacilli</taxon>
        <taxon>Bacillales</taxon>
        <taxon>Paenibacillaceae</taxon>
        <taxon>Fontibacillus</taxon>
    </lineage>
</organism>
<evidence type="ECO:0000313" key="3">
    <source>
        <dbReference type="Proteomes" id="UP000198972"/>
    </source>
</evidence>
<feature type="domain" description="FRG" evidence="1">
    <location>
        <begin position="1"/>
        <end position="30"/>
    </location>
</feature>
<dbReference type="EMBL" id="FNBG01000038">
    <property type="protein sequence ID" value="SDG35956.1"/>
    <property type="molecule type" value="Genomic_DNA"/>
</dbReference>
<proteinExistence type="predicted"/>
<gene>
    <name evidence="2" type="ORF">SAMN04488542_1381</name>
</gene>